<dbReference type="EMBL" id="QZWG01000018">
    <property type="protein sequence ID" value="RZB52348.1"/>
    <property type="molecule type" value="Genomic_DNA"/>
</dbReference>
<gene>
    <name evidence="8" type="ORF">D0Y65_048706</name>
</gene>
<comment type="catalytic activity">
    <reaction evidence="6">
        <text>a sn-glycero-3-phosphodiester + H2O = an alcohol + sn-glycerol 3-phosphate + H(+)</text>
        <dbReference type="Rhea" id="RHEA:12969"/>
        <dbReference type="ChEBI" id="CHEBI:15377"/>
        <dbReference type="ChEBI" id="CHEBI:15378"/>
        <dbReference type="ChEBI" id="CHEBI:30879"/>
        <dbReference type="ChEBI" id="CHEBI:57597"/>
        <dbReference type="ChEBI" id="CHEBI:83408"/>
        <dbReference type="EC" id="3.1.4.46"/>
    </reaction>
</comment>
<dbReference type="GO" id="GO:0006629">
    <property type="term" value="P:lipid metabolic process"/>
    <property type="evidence" value="ECO:0007669"/>
    <property type="project" value="InterPro"/>
</dbReference>
<dbReference type="PANTHER" id="PTHR43620:SF7">
    <property type="entry name" value="GLYCEROPHOSPHODIESTER PHOSPHODIESTERASE GDPD5-RELATED"/>
    <property type="match status" value="1"/>
</dbReference>
<evidence type="ECO:0000256" key="4">
    <source>
        <dbReference type="ARBA" id="ARBA00022798"/>
    </source>
</evidence>
<organism evidence="8 9">
    <name type="scientific">Glycine soja</name>
    <name type="common">Wild soybean</name>
    <dbReference type="NCBI Taxonomy" id="3848"/>
    <lineage>
        <taxon>Eukaryota</taxon>
        <taxon>Viridiplantae</taxon>
        <taxon>Streptophyta</taxon>
        <taxon>Embryophyta</taxon>
        <taxon>Tracheophyta</taxon>
        <taxon>Spermatophyta</taxon>
        <taxon>Magnoliopsida</taxon>
        <taxon>eudicotyledons</taxon>
        <taxon>Gunneridae</taxon>
        <taxon>Pentapetalae</taxon>
        <taxon>rosids</taxon>
        <taxon>fabids</taxon>
        <taxon>Fabales</taxon>
        <taxon>Fabaceae</taxon>
        <taxon>Papilionoideae</taxon>
        <taxon>50 kb inversion clade</taxon>
        <taxon>NPAAA clade</taxon>
        <taxon>indigoferoid/millettioid clade</taxon>
        <taxon>Phaseoleae</taxon>
        <taxon>Glycine</taxon>
        <taxon>Glycine subgen. Soja</taxon>
    </lineage>
</organism>
<keyword evidence="9" id="KW-1185">Reference proteome</keyword>
<evidence type="ECO:0000259" key="7">
    <source>
        <dbReference type="PROSITE" id="PS51704"/>
    </source>
</evidence>
<dbReference type="GO" id="GO:0008889">
    <property type="term" value="F:glycerophosphodiester phosphodiesterase activity"/>
    <property type="evidence" value="ECO:0007669"/>
    <property type="project" value="UniProtKB-EC"/>
</dbReference>
<proteinExistence type="inferred from homology"/>
<dbReference type="SUPFAM" id="SSF51695">
    <property type="entry name" value="PLC-like phosphodiesterases"/>
    <property type="match status" value="1"/>
</dbReference>
<keyword evidence="3" id="KW-0732">Signal</keyword>
<comment type="caution">
    <text evidence="8">The sequence shown here is derived from an EMBL/GenBank/DDBJ whole genome shotgun (WGS) entry which is preliminary data.</text>
</comment>
<feature type="domain" description="GP-PDE" evidence="7">
    <location>
        <begin position="17"/>
        <end position="185"/>
    </location>
</feature>
<evidence type="ECO:0000313" key="9">
    <source>
        <dbReference type="Proteomes" id="UP000289340"/>
    </source>
</evidence>
<keyword evidence="4" id="KW-0319">Glycerol metabolism</keyword>
<name>A0A445FTW1_GLYSO</name>
<reference evidence="8 9" key="1">
    <citation type="submission" date="2018-09" db="EMBL/GenBank/DDBJ databases">
        <title>A high-quality reference genome of wild soybean provides a powerful tool to mine soybean genomes.</title>
        <authorList>
            <person name="Xie M."/>
            <person name="Chung C.Y.L."/>
            <person name="Li M.-W."/>
            <person name="Wong F.-L."/>
            <person name="Chan T.-F."/>
            <person name="Lam H.-M."/>
        </authorList>
    </citation>
    <scope>NUCLEOTIDE SEQUENCE [LARGE SCALE GENOMIC DNA]</scope>
    <source>
        <strain evidence="9">cv. W05</strain>
        <tissue evidence="8">Hypocotyl of etiolated seedlings</tissue>
    </source>
</reference>
<dbReference type="EC" id="3.1.4.46" evidence="2"/>
<dbReference type="AlphaFoldDB" id="A0A445FTW1"/>
<dbReference type="Pfam" id="PF03009">
    <property type="entry name" value="GDPD"/>
    <property type="match status" value="1"/>
</dbReference>
<dbReference type="Gene3D" id="3.20.20.190">
    <property type="entry name" value="Phosphatidylinositol (PI) phosphodiesterase"/>
    <property type="match status" value="1"/>
</dbReference>
<evidence type="ECO:0000256" key="6">
    <source>
        <dbReference type="ARBA" id="ARBA00047512"/>
    </source>
</evidence>
<dbReference type="PROSITE" id="PS51704">
    <property type="entry name" value="GP_PDE"/>
    <property type="match status" value="1"/>
</dbReference>
<comment type="similarity">
    <text evidence="1">Belongs to the glycerophosphoryl diester phosphodiesterase family.</text>
</comment>
<evidence type="ECO:0000256" key="1">
    <source>
        <dbReference type="ARBA" id="ARBA00007277"/>
    </source>
</evidence>
<dbReference type="InterPro" id="IPR030395">
    <property type="entry name" value="GP_PDE_dom"/>
</dbReference>
<evidence type="ECO:0000313" key="8">
    <source>
        <dbReference type="EMBL" id="RZB52348.1"/>
    </source>
</evidence>
<evidence type="ECO:0000256" key="3">
    <source>
        <dbReference type="ARBA" id="ARBA00022729"/>
    </source>
</evidence>
<accession>A0A445FTW1</accession>
<dbReference type="InterPro" id="IPR017946">
    <property type="entry name" value="PLC-like_Pdiesterase_TIM-brl"/>
</dbReference>
<keyword evidence="5" id="KW-0378">Hydrolase</keyword>
<evidence type="ECO:0000256" key="2">
    <source>
        <dbReference type="ARBA" id="ARBA00012247"/>
    </source>
</evidence>
<dbReference type="GO" id="GO:0006071">
    <property type="term" value="P:glycerol metabolic process"/>
    <property type="evidence" value="ECO:0007669"/>
    <property type="project" value="UniProtKB-KW"/>
</dbReference>
<sequence>MKAVTWCTITAVKLLCSPRQQCYEKSGDHLACTNLAYNKAISDGVDVLDCPVQMSKDGTPFFLNSIDLIESTTVAQSSFSKFSMTIPEIKSSSGIFAFNLTWNDINNLTRVQRRTRWCVFQGRKMRGVATNVYSRKTSEKPKMEKPPTPIYSKIGGGACRPTRPGELVAYSRSNLLAQVSWLLPS</sequence>
<evidence type="ECO:0000256" key="5">
    <source>
        <dbReference type="ARBA" id="ARBA00022801"/>
    </source>
</evidence>
<dbReference type="PANTHER" id="PTHR43620">
    <property type="entry name" value="GLYCEROPHOSPHORYL DIESTER PHOSPHODIESTERASE"/>
    <property type="match status" value="1"/>
</dbReference>
<dbReference type="Proteomes" id="UP000289340">
    <property type="component" value="Chromosome 18"/>
</dbReference>
<protein>
    <recommendedName>
        <fullName evidence="2">glycerophosphodiester phosphodiesterase</fullName>
        <ecNumber evidence="2">3.1.4.46</ecNumber>
    </recommendedName>
</protein>